<evidence type="ECO:0000313" key="5">
    <source>
        <dbReference type="Proteomes" id="UP000515908"/>
    </source>
</evidence>
<dbReference type="Proteomes" id="UP000515908">
    <property type="component" value="Chromosome 03"/>
</dbReference>
<dbReference type="VEuPathDB" id="TriTrypDB:ADEAN_000182700"/>
<evidence type="ECO:0000256" key="1">
    <source>
        <dbReference type="SAM" id="Coils"/>
    </source>
</evidence>
<feature type="chain" id="PRO_5028945612" description="Leucine Rich repeat" evidence="3">
    <location>
        <begin position="25"/>
        <end position="605"/>
    </location>
</feature>
<protein>
    <recommendedName>
        <fullName evidence="6">Leucine Rich repeat</fullName>
    </recommendedName>
</protein>
<feature type="compositionally biased region" description="Acidic residues" evidence="2">
    <location>
        <begin position="592"/>
        <end position="605"/>
    </location>
</feature>
<reference evidence="4 5" key="1">
    <citation type="submission" date="2020-08" db="EMBL/GenBank/DDBJ databases">
        <authorList>
            <person name="Newling K."/>
            <person name="Davey J."/>
            <person name="Forrester S."/>
        </authorList>
    </citation>
    <scope>NUCLEOTIDE SEQUENCE [LARGE SCALE GENOMIC DNA]</scope>
    <source>
        <strain evidence="5">Crithidia deanei Carvalho (ATCC PRA-265)</strain>
    </source>
</reference>
<accession>A0A7G2C8N8</accession>
<name>A0A7G2C8N8_9TRYP</name>
<keyword evidence="1" id="KW-0175">Coiled coil</keyword>
<dbReference type="PROSITE" id="PS51257">
    <property type="entry name" value="PROKAR_LIPOPROTEIN"/>
    <property type="match status" value="1"/>
</dbReference>
<feature type="signal peptide" evidence="3">
    <location>
        <begin position="1"/>
        <end position="24"/>
    </location>
</feature>
<proteinExistence type="predicted"/>
<dbReference type="AlphaFoldDB" id="A0A7G2C8N8"/>
<evidence type="ECO:0000256" key="3">
    <source>
        <dbReference type="SAM" id="SignalP"/>
    </source>
</evidence>
<sequence length="605" mass="69827">MCFLMKLHSFPHFFFFFLLQSCGCFIPLSSSFAFCEFMTDTVSAVTALQEENKWLKEKVNDLMAEKRTLEEEKVNLEKKYTDVKTEYDELVEEHRDSLEEMGSIITRLKAELEEARGDLIALRKALAEKGELVRKMRVTKEMDDLRLCLMEKCYDGRARQFELIRVFLYCKENRVSANVIKDILSSDDRDEVILPDNLNSYIGKANVGEFFETVVTALPNLKYIYGYSKSILNWYALYRRGKLPHKVLEIFCAQFSEDCYELTDQGVRALRLVNLSLRDFLTTALPLMPQVTGLRLPYNFNSLVGDDNMKEFFETIVAVLPNLKSISGYPRSLEHCYVLYKRGEVPRKVLEIYCVQVSRHCYEVTEEALRKIRSDNLSVSEYLTTVLPLLSNVVILSLQDDFDAFVGDTDVKEVLEVIVAALPELKSIMGYPEGPVHCYVQYKQCKISENTLKAYCAVVDGGTCYRMTERMINILQSSRLSVSEYLATVIPLLSEVTRVRLFKINITTLDWCEAMPDRITEVGIISCSNIEDWTPLLKMKGLKYLSYSTLPHNPVVDQVVQELTDKGVNCLAERSYESSDYGRYDYQHNESDDYEYESDDYVYDD</sequence>
<evidence type="ECO:0000256" key="2">
    <source>
        <dbReference type="SAM" id="MobiDB-lite"/>
    </source>
</evidence>
<dbReference type="EMBL" id="LR877147">
    <property type="protein sequence ID" value="CAD2214382.1"/>
    <property type="molecule type" value="Genomic_DNA"/>
</dbReference>
<evidence type="ECO:0008006" key="6">
    <source>
        <dbReference type="Google" id="ProtNLM"/>
    </source>
</evidence>
<organism evidence="4 5">
    <name type="scientific">Angomonas deanei</name>
    <dbReference type="NCBI Taxonomy" id="59799"/>
    <lineage>
        <taxon>Eukaryota</taxon>
        <taxon>Discoba</taxon>
        <taxon>Euglenozoa</taxon>
        <taxon>Kinetoplastea</taxon>
        <taxon>Metakinetoplastina</taxon>
        <taxon>Trypanosomatida</taxon>
        <taxon>Trypanosomatidae</taxon>
        <taxon>Strigomonadinae</taxon>
        <taxon>Angomonas</taxon>
    </lineage>
</organism>
<feature type="coiled-coil region" evidence="1">
    <location>
        <begin position="45"/>
        <end position="125"/>
    </location>
</feature>
<keyword evidence="5" id="KW-1185">Reference proteome</keyword>
<evidence type="ECO:0000313" key="4">
    <source>
        <dbReference type="EMBL" id="CAD2214382.1"/>
    </source>
</evidence>
<gene>
    <name evidence="4" type="ORF">ADEAN_000182700</name>
</gene>
<feature type="region of interest" description="Disordered" evidence="2">
    <location>
        <begin position="582"/>
        <end position="605"/>
    </location>
</feature>
<keyword evidence="3" id="KW-0732">Signal</keyword>
<feature type="compositionally biased region" description="Basic and acidic residues" evidence="2">
    <location>
        <begin position="582"/>
        <end position="591"/>
    </location>
</feature>